<dbReference type="OrthoDB" id="406838at2759"/>
<dbReference type="Proteomes" id="UP000235371">
    <property type="component" value="Unassembled WGS sequence"/>
</dbReference>
<protein>
    <submittedName>
        <fullName evidence="3">Fucose-specific lectin</fullName>
    </submittedName>
</protein>
<dbReference type="AlphaFoldDB" id="A0A2J6TR95"/>
<evidence type="ECO:0000259" key="2">
    <source>
        <dbReference type="Pfam" id="PF26607"/>
    </source>
</evidence>
<feature type="domain" description="PLL-like beta propeller" evidence="2">
    <location>
        <begin position="117"/>
        <end position="446"/>
    </location>
</feature>
<dbReference type="SUPFAM" id="SSF89372">
    <property type="entry name" value="Fucose-specific lectin"/>
    <property type="match status" value="1"/>
</dbReference>
<organism evidence="3 4">
    <name type="scientific">Hyaloscypha bicolor E</name>
    <dbReference type="NCBI Taxonomy" id="1095630"/>
    <lineage>
        <taxon>Eukaryota</taxon>
        <taxon>Fungi</taxon>
        <taxon>Dikarya</taxon>
        <taxon>Ascomycota</taxon>
        <taxon>Pezizomycotina</taxon>
        <taxon>Leotiomycetes</taxon>
        <taxon>Helotiales</taxon>
        <taxon>Hyaloscyphaceae</taxon>
        <taxon>Hyaloscypha</taxon>
        <taxon>Hyaloscypha bicolor</taxon>
    </lineage>
</organism>
<keyword evidence="1" id="KW-0812">Transmembrane</keyword>
<sequence>MEVSNASAVPQYSQLEVNPESLPEVVPQTAYGIKDASAITQPTITAPRWFLRKIHWLWIALVVVVLAALVGGLVGGLHKSPHSPPTGGSDSSPTMSGTATILSSYSYPTAISWGYPHMEVFAVGLGDASVYRKYRGLDSSDTIWKPTNGSLDWVGGTLTSFDTSVAAVSRTKYVMDIYVTGGQSDGTLGIWERSHGQGACCWANWGWLGGEAITAPAVVSRTASKMDVFVLKNTFELYQISWDPATFQSPFWGSWSRLGGNWSVFTPTVVSWDQNGMDLFVVDSNSHHLYHTYWNGSWQPSYRFESLGGYCTSRPTAVSWGSGRLDVFVRGGDAGLWHLSYNGSWSNWTSISGNTSVQAEPEAISWGANRIDVFAWGTDNSLLHKSLDGTKGLWTPSNGFEVLGDSLAGPPKGVSDAVGSSHVASFSRFGSAQHISFNQTLGTWSPEGSVDNLGTPVGGGTEVLNMPQSTTTRSIVTIGHATIF</sequence>
<dbReference type="InterPro" id="IPR058502">
    <property type="entry name" value="PLL-like_beta-prop"/>
</dbReference>
<dbReference type="GeneID" id="36594457"/>
<name>A0A2J6TR95_9HELO</name>
<proteinExistence type="predicted"/>
<dbReference type="GO" id="GO:0030246">
    <property type="term" value="F:carbohydrate binding"/>
    <property type="evidence" value="ECO:0007669"/>
    <property type="project" value="UniProtKB-KW"/>
</dbReference>
<dbReference type="Pfam" id="PF26607">
    <property type="entry name" value="DUF8189"/>
    <property type="match status" value="1"/>
</dbReference>
<keyword evidence="1" id="KW-1133">Transmembrane helix</keyword>
<dbReference type="InParanoid" id="A0A2J6TR95"/>
<dbReference type="STRING" id="1095630.A0A2J6TR95"/>
<keyword evidence="1" id="KW-0472">Membrane</keyword>
<evidence type="ECO:0000256" key="1">
    <source>
        <dbReference type="SAM" id="Phobius"/>
    </source>
</evidence>
<dbReference type="Gene3D" id="2.120.10.70">
    <property type="entry name" value="Fucose-specific lectin"/>
    <property type="match status" value="2"/>
</dbReference>
<gene>
    <name evidence="3" type="ORF">K444DRAFT_659749</name>
</gene>
<keyword evidence="3" id="KW-0430">Lectin</keyword>
<keyword evidence="4" id="KW-1185">Reference proteome</keyword>
<reference evidence="3 4" key="1">
    <citation type="submission" date="2016-04" db="EMBL/GenBank/DDBJ databases">
        <title>A degradative enzymes factory behind the ericoid mycorrhizal symbiosis.</title>
        <authorList>
            <consortium name="DOE Joint Genome Institute"/>
            <person name="Martino E."/>
            <person name="Morin E."/>
            <person name="Grelet G."/>
            <person name="Kuo A."/>
            <person name="Kohler A."/>
            <person name="Daghino S."/>
            <person name="Barry K."/>
            <person name="Choi C."/>
            <person name="Cichocki N."/>
            <person name="Clum A."/>
            <person name="Copeland A."/>
            <person name="Hainaut M."/>
            <person name="Haridas S."/>
            <person name="Labutti K."/>
            <person name="Lindquist E."/>
            <person name="Lipzen A."/>
            <person name="Khouja H.-R."/>
            <person name="Murat C."/>
            <person name="Ohm R."/>
            <person name="Olson A."/>
            <person name="Spatafora J."/>
            <person name="Veneault-Fourrey C."/>
            <person name="Henrissat B."/>
            <person name="Grigoriev I."/>
            <person name="Martin F."/>
            <person name="Perotto S."/>
        </authorList>
    </citation>
    <scope>NUCLEOTIDE SEQUENCE [LARGE SCALE GENOMIC DNA]</scope>
    <source>
        <strain evidence="3 4">E</strain>
    </source>
</reference>
<dbReference type="RefSeq" id="XP_024742450.1">
    <property type="nucleotide sequence ID" value="XM_024886380.1"/>
</dbReference>
<feature type="transmembrane region" description="Helical" evidence="1">
    <location>
        <begin position="56"/>
        <end position="77"/>
    </location>
</feature>
<evidence type="ECO:0000313" key="3">
    <source>
        <dbReference type="EMBL" id="PMD65546.1"/>
    </source>
</evidence>
<dbReference type="EMBL" id="KZ613746">
    <property type="protein sequence ID" value="PMD65546.1"/>
    <property type="molecule type" value="Genomic_DNA"/>
</dbReference>
<evidence type="ECO:0000313" key="4">
    <source>
        <dbReference type="Proteomes" id="UP000235371"/>
    </source>
</evidence>
<accession>A0A2J6TR95</accession>